<name>A0A0P8BP09_9CYAN</name>
<reference evidence="7 8" key="1">
    <citation type="submission" date="2015-09" db="EMBL/GenBank/DDBJ databases">
        <title>Identification and resolution of microdiversity through metagenomic sequencing of parallel consortia.</title>
        <authorList>
            <person name="Nelson W.C."/>
            <person name="Romine M.F."/>
            <person name="Lindemann S.R."/>
        </authorList>
    </citation>
    <scope>NUCLEOTIDE SEQUENCE [LARGE SCALE GENOMIC DNA]</scope>
    <source>
        <strain evidence="7">Ana</strain>
    </source>
</reference>
<evidence type="ECO:0000256" key="5">
    <source>
        <dbReference type="ARBA" id="ARBA00022885"/>
    </source>
</evidence>
<dbReference type="PANTHER" id="PTHR43166:SF4">
    <property type="entry name" value="PHOSPHONATES IMPORT ATP-BINDING PROTEIN PHNC"/>
    <property type="match status" value="1"/>
</dbReference>
<dbReference type="AlphaFoldDB" id="A0A0P8BP09"/>
<dbReference type="InterPro" id="IPR050086">
    <property type="entry name" value="MetN_ABC_transporter-like"/>
</dbReference>
<dbReference type="PIRSF" id="PIRSF039085">
    <property type="entry name" value="ABC_ATPase_HisP"/>
    <property type="match status" value="1"/>
</dbReference>
<dbReference type="GO" id="GO:0016887">
    <property type="term" value="F:ATP hydrolysis activity"/>
    <property type="evidence" value="ECO:0007669"/>
    <property type="project" value="InterPro"/>
</dbReference>
<keyword evidence="2" id="KW-0813">Transport</keyword>
<keyword evidence="3" id="KW-0547">Nucleotide-binding</keyword>
<dbReference type="GO" id="GO:0015716">
    <property type="term" value="P:organic phosphonate transport"/>
    <property type="evidence" value="ECO:0007669"/>
    <property type="project" value="UniProtKB-KW"/>
</dbReference>
<evidence type="ECO:0000256" key="3">
    <source>
        <dbReference type="ARBA" id="ARBA00022741"/>
    </source>
</evidence>
<proteinExistence type="inferred from homology"/>
<evidence type="ECO:0000259" key="6">
    <source>
        <dbReference type="PROSITE" id="PS50893"/>
    </source>
</evidence>
<dbReference type="GO" id="GO:0005524">
    <property type="term" value="F:ATP binding"/>
    <property type="evidence" value="ECO:0007669"/>
    <property type="project" value="UniProtKB-KW"/>
</dbReference>
<evidence type="ECO:0000256" key="2">
    <source>
        <dbReference type="ARBA" id="ARBA00022448"/>
    </source>
</evidence>
<keyword evidence="4 7" id="KW-0067">ATP-binding</keyword>
<comment type="similarity">
    <text evidence="1">Belongs to the ABC transporter superfamily.</text>
</comment>
<dbReference type="InterPro" id="IPR030679">
    <property type="entry name" value="ABC_ATPase_HisP-typ"/>
</dbReference>
<dbReference type="PANTHER" id="PTHR43166">
    <property type="entry name" value="AMINO ACID IMPORT ATP-BINDING PROTEIN"/>
    <property type="match status" value="1"/>
</dbReference>
<dbReference type="GO" id="GO:0015424">
    <property type="term" value="F:ABC-type amino acid transporter activity"/>
    <property type="evidence" value="ECO:0007669"/>
    <property type="project" value="InterPro"/>
</dbReference>
<dbReference type="PROSITE" id="PS50893">
    <property type="entry name" value="ABC_TRANSPORTER_2"/>
    <property type="match status" value="1"/>
</dbReference>
<sequence>MTDAAEIPASISINTSDMPAIVAANLQKKFGDLSVLNGIDCQIHRGEVVSIIGSSGCGKSTLLRCFNRLETISGGQLIVNGIDLSKPNLSRRSLLALRANVGMVFQQFNLFPHLSVLQNLCLAPQKVIGQSSADSQETARFYLNKVGLIEKADSYPDQLSGGQKQRVAIARALCMKPEILLFDEPTSALDPELVGEVLEVMQQLAKEGMTMVVVTHEMQFAREVASRVMFLNKGQVEESGNPREVLSNPQSERLRAFLSRIHMVLPGQSVDG</sequence>
<dbReference type="InterPro" id="IPR003439">
    <property type="entry name" value="ABC_transporter-like_ATP-bd"/>
</dbReference>
<gene>
    <name evidence="7" type="primary">bgtA</name>
    <name evidence="7" type="ORF">HLUCCA11_10305</name>
</gene>
<dbReference type="InterPro" id="IPR027417">
    <property type="entry name" value="P-loop_NTPase"/>
</dbReference>
<dbReference type="InterPro" id="IPR017871">
    <property type="entry name" value="ABC_transporter-like_CS"/>
</dbReference>
<evidence type="ECO:0000256" key="1">
    <source>
        <dbReference type="ARBA" id="ARBA00005417"/>
    </source>
</evidence>
<dbReference type="EC" id="3.6.3.-" evidence="7"/>
<evidence type="ECO:0000256" key="4">
    <source>
        <dbReference type="ARBA" id="ARBA00022840"/>
    </source>
</evidence>
<keyword evidence="7" id="KW-0378">Hydrolase</keyword>
<dbReference type="InterPro" id="IPR003593">
    <property type="entry name" value="AAA+_ATPase"/>
</dbReference>
<dbReference type="SMART" id="SM00382">
    <property type="entry name" value="AAA"/>
    <property type="match status" value="1"/>
</dbReference>
<evidence type="ECO:0000313" key="7">
    <source>
        <dbReference type="EMBL" id="KPQ35633.1"/>
    </source>
</evidence>
<keyword evidence="5" id="KW-0918">Phosphonate transport</keyword>
<dbReference type="EMBL" id="LJZR01000011">
    <property type="protein sequence ID" value="KPQ35633.1"/>
    <property type="molecule type" value="Genomic_DNA"/>
</dbReference>
<protein>
    <submittedName>
        <fullName evidence="7">Arginine/lysine/histidine/glutamine transport system ATP-binding protein</fullName>
        <ecNumber evidence="7">3.6.3.-</ecNumber>
    </submittedName>
</protein>
<dbReference type="PROSITE" id="PS00211">
    <property type="entry name" value="ABC_TRANSPORTER_1"/>
    <property type="match status" value="1"/>
</dbReference>
<dbReference type="FunFam" id="3.40.50.300:FF:000020">
    <property type="entry name" value="Amino acid ABC transporter ATP-binding component"/>
    <property type="match status" value="1"/>
</dbReference>
<dbReference type="Pfam" id="PF00005">
    <property type="entry name" value="ABC_tran"/>
    <property type="match status" value="1"/>
</dbReference>
<dbReference type="SUPFAM" id="SSF52540">
    <property type="entry name" value="P-loop containing nucleoside triphosphate hydrolases"/>
    <property type="match status" value="1"/>
</dbReference>
<organism evidence="7 8">
    <name type="scientific">Phormidesmis priestleyi Ana</name>
    <dbReference type="NCBI Taxonomy" id="1666911"/>
    <lineage>
        <taxon>Bacteria</taxon>
        <taxon>Bacillati</taxon>
        <taxon>Cyanobacteriota</taxon>
        <taxon>Cyanophyceae</taxon>
        <taxon>Leptolyngbyales</taxon>
        <taxon>Leptolyngbyaceae</taxon>
        <taxon>Phormidesmis</taxon>
    </lineage>
</organism>
<feature type="domain" description="ABC transporter" evidence="6">
    <location>
        <begin position="21"/>
        <end position="258"/>
    </location>
</feature>
<accession>A0A0P8BP09</accession>
<dbReference type="CDD" id="cd03262">
    <property type="entry name" value="ABC_HisP_GlnQ"/>
    <property type="match status" value="1"/>
</dbReference>
<comment type="caution">
    <text evidence="7">The sequence shown here is derived from an EMBL/GenBank/DDBJ whole genome shotgun (WGS) entry which is preliminary data.</text>
</comment>
<dbReference type="PATRIC" id="fig|1666911.3.peg.5393"/>
<dbReference type="Gene3D" id="3.40.50.300">
    <property type="entry name" value="P-loop containing nucleotide triphosphate hydrolases"/>
    <property type="match status" value="1"/>
</dbReference>
<dbReference type="Proteomes" id="UP000050465">
    <property type="component" value="Unassembled WGS sequence"/>
</dbReference>
<dbReference type="STRING" id="1666911.HLUCCA11_10305"/>
<evidence type="ECO:0000313" key="8">
    <source>
        <dbReference type="Proteomes" id="UP000050465"/>
    </source>
</evidence>